<feature type="compositionally biased region" description="Polar residues" evidence="1">
    <location>
        <begin position="100"/>
        <end position="116"/>
    </location>
</feature>
<dbReference type="RefSeq" id="WP_268062372.1">
    <property type="nucleotide sequence ID" value="NZ_JAPQFJ010000017.1"/>
</dbReference>
<evidence type="ECO:0000313" key="2">
    <source>
        <dbReference type="EMBL" id="MCY6959937.1"/>
    </source>
</evidence>
<dbReference type="EMBL" id="JAPQFJ010000017">
    <property type="protein sequence ID" value="MCY6959937.1"/>
    <property type="molecule type" value="Genomic_DNA"/>
</dbReference>
<proteinExistence type="predicted"/>
<comment type="caution">
    <text evidence="2">The sequence shown here is derived from an EMBL/GenBank/DDBJ whole genome shotgun (WGS) entry which is preliminary data.</text>
</comment>
<sequence>MTLEINNNLDSTGKYFKDLCKKFPNIKFNMTTEKVGSGTQLTVNLSPKLVEKMSKNQKLAEDIEKALSTEPATFEWLKNMCKTNGQELSTRYVVYDENGESVSSSELKNIDDNNSSKIHKYDENRNSNIEKK</sequence>
<accession>A0ABT4DC96</accession>
<gene>
    <name evidence="2" type="ORF">OW729_15045</name>
</gene>
<dbReference type="Proteomes" id="UP001144612">
    <property type="component" value="Unassembled WGS sequence"/>
</dbReference>
<feature type="compositionally biased region" description="Basic and acidic residues" evidence="1">
    <location>
        <begin position="119"/>
        <end position="132"/>
    </location>
</feature>
<feature type="region of interest" description="Disordered" evidence="1">
    <location>
        <begin position="99"/>
        <end position="132"/>
    </location>
</feature>
<keyword evidence="3" id="KW-1185">Reference proteome</keyword>
<protein>
    <submittedName>
        <fullName evidence="2">DUF6033 family protein</fullName>
    </submittedName>
</protein>
<dbReference type="InterPro" id="IPR046097">
    <property type="entry name" value="DUF6033"/>
</dbReference>
<organism evidence="2 3">
    <name type="scientific">Clostridium brassicae</name>
    <dbReference type="NCBI Taxonomy" id="2999072"/>
    <lineage>
        <taxon>Bacteria</taxon>
        <taxon>Bacillati</taxon>
        <taxon>Bacillota</taxon>
        <taxon>Clostridia</taxon>
        <taxon>Eubacteriales</taxon>
        <taxon>Clostridiaceae</taxon>
        <taxon>Clostridium</taxon>
    </lineage>
</organism>
<reference evidence="2" key="1">
    <citation type="submission" date="2022-12" db="EMBL/GenBank/DDBJ databases">
        <title>Clostridium sp. nov., isolated from industrial wastewater.</title>
        <authorList>
            <person name="Jiayan W."/>
        </authorList>
    </citation>
    <scope>NUCLEOTIDE SEQUENCE</scope>
    <source>
        <strain evidence="2">ZC22-4</strain>
    </source>
</reference>
<evidence type="ECO:0000256" key="1">
    <source>
        <dbReference type="SAM" id="MobiDB-lite"/>
    </source>
</evidence>
<dbReference type="Pfam" id="PF19498">
    <property type="entry name" value="DUF6033"/>
    <property type="match status" value="1"/>
</dbReference>
<name>A0ABT4DC96_9CLOT</name>
<evidence type="ECO:0000313" key="3">
    <source>
        <dbReference type="Proteomes" id="UP001144612"/>
    </source>
</evidence>